<dbReference type="EMBL" id="FNBE01000013">
    <property type="protein sequence ID" value="SDG63388.1"/>
    <property type="molecule type" value="Genomic_DNA"/>
</dbReference>
<organism evidence="4 5">
    <name type="scientific">Pseudonocardia oroxyli</name>
    <dbReference type="NCBI Taxonomy" id="366584"/>
    <lineage>
        <taxon>Bacteria</taxon>
        <taxon>Bacillati</taxon>
        <taxon>Actinomycetota</taxon>
        <taxon>Actinomycetes</taxon>
        <taxon>Pseudonocardiales</taxon>
        <taxon>Pseudonocardiaceae</taxon>
        <taxon>Pseudonocardia</taxon>
    </lineage>
</organism>
<accession>A0A1G7VV13</accession>
<evidence type="ECO:0000313" key="5">
    <source>
        <dbReference type="Proteomes" id="UP000198967"/>
    </source>
</evidence>
<evidence type="ECO:0000313" key="4">
    <source>
        <dbReference type="EMBL" id="SDG63388.1"/>
    </source>
</evidence>
<dbReference type="SUPFAM" id="SSF55681">
    <property type="entry name" value="Class II aaRS and biotin synthetases"/>
    <property type="match status" value="1"/>
</dbReference>
<dbReference type="PANTHER" id="PTHR22594:SF34">
    <property type="entry name" value="ASPARAGINE--TRNA LIGASE, MITOCHONDRIAL-RELATED"/>
    <property type="match status" value="1"/>
</dbReference>
<evidence type="ECO:0000256" key="1">
    <source>
        <dbReference type="ARBA" id="ARBA00022917"/>
    </source>
</evidence>
<dbReference type="PANTHER" id="PTHR22594">
    <property type="entry name" value="ASPARTYL/LYSYL-TRNA SYNTHETASE"/>
    <property type="match status" value="1"/>
</dbReference>
<dbReference type="PROSITE" id="PS50862">
    <property type="entry name" value="AA_TRNA_LIGASE_II"/>
    <property type="match status" value="1"/>
</dbReference>
<dbReference type="GO" id="GO:0006421">
    <property type="term" value="P:asparaginyl-tRNA aminoacylation"/>
    <property type="evidence" value="ECO:0007669"/>
    <property type="project" value="TreeGrafter"/>
</dbReference>
<name>A0A1G7VV13_PSEOR</name>
<evidence type="ECO:0000256" key="2">
    <source>
        <dbReference type="ARBA" id="ARBA00023146"/>
    </source>
</evidence>
<keyword evidence="4" id="KW-0436">Ligase</keyword>
<proteinExistence type="predicted"/>
<feature type="domain" description="Aminoacyl-transfer RNA synthetases class-II family profile" evidence="3">
    <location>
        <begin position="56"/>
        <end position="240"/>
    </location>
</feature>
<dbReference type="AlphaFoldDB" id="A0A1G7VV13"/>
<dbReference type="Proteomes" id="UP000198967">
    <property type="component" value="Unassembled WGS sequence"/>
</dbReference>
<gene>
    <name evidence="4" type="ORF">SAMN05216377_113190</name>
</gene>
<dbReference type="Gene3D" id="3.30.930.10">
    <property type="entry name" value="Bira Bifunctional Protein, Domain 2"/>
    <property type="match status" value="1"/>
</dbReference>
<dbReference type="GO" id="GO:0005524">
    <property type="term" value="F:ATP binding"/>
    <property type="evidence" value="ECO:0007669"/>
    <property type="project" value="UniProtKB-KW"/>
</dbReference>
<reference evidence="4 5" key="1">
    <citation type="submission" date="2016-10" db="EMBL/GenBank/DDBJ databases">
        <authorList>
            <person name="de Groot N.N."/>
        </authorList>
    </citation>
    <scope>NUCLEOTIDE SEQUENCE [LARGE SCALE GENOMIC DNA]</scope>
    <source>
        <strain evidence="4 5">CGMCC 4.3143</strain>
    </source>
</reference>
<evidence type="ECO:0000259" key="3">
    <source>
        <dbReference type="PROSITE" id="PS50862"/>
    </source>
</evidence>
<keyword evidence="2" id="KW-0030">Aminoacyl-tRNA synthetase</keyword>
<protein>
    <submittedName>
        <fullName evidence="4">Aspartate-ammonia ligase</fullName>
    </submittedName>
</protein>
<dbReference type="InterPro" id="IPR006195">
    <property type="entry name" value="aa-tRNA-synth_II"/>
</dbReference>
<keyword evidence="1" id="KW-0648">Protein biosynthesis</keyword>
<sequence>MWTAQVTEVPPAPLASSFEFVPERSYFVGGAEEPDLLLPASNTLQKQVACGLIGSVYCVAPCYRREPPERSATSALHTFHQIEVELQGADAAAARDTALALLGEISAQFCGRDLGTVATLDLLDLAVPPTHDTYDKWLAETVDPAVATWVLHLPQNPFFVVNSAVPGTHLSETFELLLPDGFGEVLSGGHRDPGTAADLWRRAGQSPSATPPPSSGFGIGVERLVAWLLRQRDLRDVVLPHWRV</sequence>
<keyword evidence="5" id="KW-1185">Reference proteome</keyword>
<dbReference type="GO" id="GO:0004812">
    <property type="term" value="F:aminoacyl-tRNA ligase activity"/>
    <property type="evidence" value="ECO:0007669"/>
    <property type="project" value="UniProtKB-KW"/>
</dbReference>
<dbReference type="STRING" id="366584.SAMN05216377_113190"/>
<dbReference type="InterPro" id="IPR045864">
    <property type="entry name" value="aa-tRNA-synth_II/BPL/LPL"/>
</dbReference>